<name>A0A368XEI3_9BACI</name>
<feature type="compositionally biased region" description="Acidic residues" evidence="1">
    <location>
        <begin position="49"/>
        <end position="59"/>
    </location>
</feature>
<evidence type="ECO:0000313" key="4">
    <source>
        <dbReference type="EMBL" id="RCW64877.1"/>
    </source>
</evidence>
<organism evidence="4 5">
    <name type="scientific">Saliterribacillus persicus</name>
    <dbReference type="NCBI Taxonomy" id="930114"/>
    <lineage>
        <taxon>Bacteria</taxon>
        <taxon>Bacillati</taxon>
        <taxon>Bacillota</taxon>
        <taxon>Bacilli</taxon>
        <taxon>Bacillales</taxon>
        <taxon>Bacillaceae</taxon>
        <taxon>Saliterribacillus</taxon>
    </lineage>
</organism>
<dbReference type="InterPro" id="IPR027954">
    <property type="entry name" value="Transcobalamin-like_C"/>
</dbReference>
<feature type="domain" description="Transcobalamin-like C-terminal" evidence="3">
    <location>
        <begin position="64"/>
        <end position="129"/>
    </location>
</feature>
<evidence type="ECO:0000259" key="3">
    <source>
        <dbReference type="Pfam" id="PF14478"/>
    </source>
</evidence>
<dbReference type="PROSITE" id="PS51257">
    <property type="entry name" value="PROKAR_LIPOPROTEIN"/>
    <property type="match status" value="1"/>
</dbReference>
<dbReference type="AlphaFoldDB" id="A0A368XEI3"/>
<dbReference type="RefSeq" id="WP_114353764.1">
    <property type="nucleotide sequence ID" value="NZ_QPJJ01000012.1"/>
</dbReference>
<comment type="caution">
    <text evidence="4">The sequence shown here is derived from an EMBL/GenBank/DDBJ whole genome shotgun (WGS) entry which is preliminary data.</text>
</comment>
<feature type="chain" id="PRO_5039332746" evidence="2">
    <location>
        <begin position="21"/>
        <end position="132"/>
    </location>
</feature>
<evidence type="ECO:0000256" key="1">
    <source>
        <dbReference type="SAM" id="MobiDB-lite"/>
    </source>
</evidence>
<dbReference type="Proteomes" id="UP000252585">
    <property type="component" value="Unassembled WGS sequence"/>
</dbReference>
<dbReference type="EMBL" id="QPJJ01000012">
    <property type="protein sequence ID" value="RCW64877.1"/>
    <property type="molecule type" value="Genomic_DNA"/>
</dbReference>
<dbReference type="OrthoDB" id="2870483at2"/>
<evidence type="ECO:0000256" key="2">
    <source>
        <dbReference type="SAM" id="SignalP"/>
    </source>
</evidence>
<evidence type="ECO:0000313" key="5">
    <source>
        <dbReference type="Proteomes" id="UP000252585"/>
    </source>
</evidence>
<sequence length="132" mass="14434">MKKNLYTIISVILMSLFLVACGGGDDGATNSDEGQESVTITISSSVSGETEELTSEELEVSETASLLEVMEENFDVETTEDGFITSIEGESQDVDNGHYWLYEVNEEEVNVGANDYDLEDGDAVEFELQPTE</sequence>
<reference evidence="4 5" key="1">
    <citation type="submission" date="2018-07" db="EMBL/GenBank/DDBJ databases">
        <title>Genomic Encyclopedia of Type Strains, Phase IV (KMG-IV): sequencing the most valuable type-strain genomes for metagenomic binning, comparative biology and taxonomic classification.</title>
        <authorList>
            <person name="Goeker M."/>
        </authorList>
    </citation>
    <scope>NUCLEOTIDE SEQUENCE [LARGE SCALE GENOMIC DNA]</scope>
    <source>
        <strain evidence="4 5">DSM 27696</strain>
    </source>
</reference>
<feature type="region of interest" description="Disordered" evidence="1">
    <location>
        <begin position="28"/>
        <end position="59"/>
    </location>
</feature>
<feature type="signal peptide" evidence="2">
    <location>
        <begin position="1"/>
        <end position="20"/>
    </location>
</feature>
<gene>
    <name evidence="4" type="ORF">DFR57_11255</name>
</gene>
<accession>A0A368XEI3</accession>
<protein>
    <submittedName>
        <fullName evidence="4">Uncharacterized protein DUF4430</fullName>
    </submittedName>
</protein>
<keyword evidence="5" id="KW-1185">Reference proteome</keyword>
<feature type="compositionally biased region" description="Low complexity" evidence="1">
    <location>
        <begin position="37"/>
        <end position="48"/>
    </location>
</feature>
<proteinExistence type="predicted"/>
<dbReference type="Gene3D" id="2.170.130.30">
    <property type="match status" value="1"/>
</dbReference>
<keyword evidence="2" id="KW-0732">Signal</keyword>
<dbReference type="Pfam" id="PF14478">
    <property type="entry name" value="DUF4430"/>
    <property type="match status" value="1"/>
</dbReference>